<organism evidence="3">
    <name type="scientific">Tanacetum cinerariifolium</name>
    <name type="common">Dalmatian daisy</name>
    <name type="synonym">Chrysanthemum cinerariifolium</name>
    <dbReference type="NCBI Taxonomy" id="118510"/>
    <lineage>
        <taxon>Eukaryota</taxon>
        <taxon>Viridiplantae</taxon>
        <taxon>Streptophyta</taxon>
        <taxon>Embryophyta</taxon>
        <taxon>Tracheophyta</taxon>
        <taxon>Spermatophyta</taxon>
        <taxon>Magnoliopsida</taxon>
        <taxon>eudicotyledons</taxon>
        <taxon>Gunneridae</taxon>
        <taxon>Pentapetalae</taxon>
        <taxon>asterids</taxon>
        <taxon>campanulids</taxon>
        <taxon>Asterales</taxon>
        <taxon>Asteraceae</taxon>
        <taxon>Asteroideae</taxon>
        <taxon>Anthemideae</taxon>
        <taxon>Anthemidinae</taxon>
        <taxon>Tanacetum</taxon>
    </lineage>
</organism>
<gene>
    <name evidence="3" type="ORF">Tci_501298</name>
</gene>
<sequence length="376" mass="43361">GASNFDGYEVRLILVNPEGREYAYALRFEFETTNNEAEYEALLASLRIAKEMRIEDLDIFVDSQLVANQVKGLFKAILGENKRDTKKLQELLHGTCLARLEQESRRSKQISFHDLLKTRQGSLGESTTKTPNDSQKARKIRIKAPLYRMINNDLYRKTYLSTWIRCVRPTQAKSIIKEIHQGSCRMHAGPRSVVSKITKLGYYWPSMHSDAKTLIQRREACQIHLSIQRKLKHEMKSITSAWSFSQWGIDIVRPLPLAPGGARFGTPHIVISDNRKQFAEGTFPVFCQKLGILQAFTSVYHQANEHVRVNNRDIVKGMNLVYGSEAVVPIEISMETKRIKEFEARQNEKKCREDLDILEEKRKIASIREAYYKQNL</sequence>
<dbReference type="Gene3D" id="1.10.340.70">
    <property type="match status" value="1"/>
</dbReference>
<proteinExistence type="predicted"/>
<dbReference type="GO" id="GO:0004523">
    <property type="term" value="F:RNA-DNA hybrid ribonuclease activity"/>
    <property type="evidence" value="ECO:0007669"/>
    <property type="project" value="InterPro"/>
</dbReference>
<reference evidence="3" key="1">
    <citation type="journal article" date="2019" name="Sci. Rep.">
        <title>Draft genome of Tanacetum cinerariifolium, the natural source of mosquito coil.</title>
        <authorList>
            <person name="Yamashiro T."/>
            <person name="Shiraishi A."/>
            <person name="Satake H."/>
            <person name="Nakayama K."/>
        </authorList>
    </citation>
    <scope>NUCLEOTIDE SEQUENCE</scope>
</reference>
<feature type="domain" description="Integrase zinc-binding" evidence="2">
    <location>
        <begin position="169"/>
        <end position="223"/>
    </location>
</feature>
<dbReference type="InterPro" id="IPR012337">
    <property type="entry name" value="RNaseH-like_sf"/>
</dbReference>
<comment type="caution">
    <text evidence="3">The sequence shown here is derived from an EMBL/GenBank/DDBJ whole genome shotgun (WGS) entry which is preliminary data.</text>
</comment>
<dbReference type="AlphaFoldDB" id="A0A699I766"/>
<dbReference type="GO" id="GO:0003676">
    <property type="term" value="F:nucleic acid binding"/>
    <property type="evidence" value="ECO:0007669"/>
    <property type="project" value="InterPro"/>
</dbReference>
<evidence type="ECO:0000259" key="2">
    <source>
        <dbReference type="Pfam" id="PF17921"/>
    </source>
</evidence>
<feature type="domain" description="RNase H type-1" evidence="1">
    <location>
        <begin position="10"/>
        <end position="77"/>
    </location>
</feature>
<name>A0A699I766_TANCI</name>
<protein>
    <submittedName>
        <fullName evidence="3">Uncharacterized protein</fullName>
    </submittedName>
</protein>
<dbReference type="InterPro" id="IPR002156">
    <property type="entry name" value="RNaseH_domain"/>
</dbReference>
<evidence type="ECO:0000313" key="3">
    <source>
        <dbReference type="EMBL" id="GEZ29325.1"/>
    </source>
</evidence>
<dbReference type="PANTHER" id="PTHR48475">
    <property type="entry name" value="RIBONUCLEASE H"/>
    <property type="match status" value="1"/>
</dbReference>
<dbReference type="SUPFAM" id="SSF53098">
    <property type="entry name" value="Ribonuclease H-like"/>
    <property type="match status" value="2"/>
</dbReference>
<dbReference type="InterPro" id="IPR041588">
    <property type="entry name" value="Integrase_H2C2"/>
</dbReference>
<dbReference type="InterPro" id="IPR036397">
    <property type="entry name" value="RNaseH_sf"/>
</dbReference>
<feature type="non-terminal residue" evidence="3">
    <location>
        <position position="1"/>
    </location>
</feature>
<dbReference type="Pfam" id="PF13456">
    <property type="entry name" value="RVT_3"/>
    <property type="match status" value="1"/>
</dbReference>
<dbReference type="Pfam" id="PF17921">
    <property type="entry name" value="Integrase_H2C2"/>
    <property type="match status" value="1"/>
</dbReference>
<dbReference type="EMBL" id="BKCJ010261959">
    <property type="protein sequence ID" value="GEZ29325.1"/>
    <property type="molecule type" value="Genomic_DNA"/>
</dbReference>
<accession>A0A699I766</accession>
<dbReference type="PANTHER" id="PTHR48475:SF2">
    <property type="entry name" value="RIBONUCLEASE H"/>
    <property type="match status" value="1"/>
</dbReference>
<dbReference type="Gene3D" id="3.30.420.10">
    <property type="entry name" value="Ribonuclease H-like superfamily/Ribonuclease H"/>
    <property type="match status" value="2"/>
</dbReference>
<evidence type="ECO:0000259" key="1">
    <source>
        <dbReference type="Pfam" id="PF13456"/>
    </source>
</evidence>